<comment type="caution">
    <text evidence="5">The sequence shown here is derived from an EMBL/GenBank/DDBJ whole genome shotgun (WGS) entry which is preliminary data.</text>
</comment>
<comment type="similarity">
    <text evidence="1 2">Belongs to the calponin family.</text>
</comment>
<protein>
    <recommendedName>
        <fullName evidence="2">Transgelin</fullName>
    </recommendedName>
</protein>
<dbReference type="PANTHER" id="PTHR47385">
    <property type="entry name" value="CALPONIN"/>
    <property type="match status" value="1"/>
</dbReference>
<name>A0A210QEE6_MIZYE</name>
<dbReference type="STRING" id="6573.A0A210QEE6"/>
<dbReference type="EMBL" id="NEDP02004037">
    <property type="protein sequence ID" value="OWF47093.1"/>
    <property type="molecule type" value="Genomic_DNA"/>
</dbReference>
<dbReference type="Proteomes" id="UP000242188">
    <property type="component" value="Unassembled WGS sequence"/>
</dbReference>
<sequence length="204" mass="22777">MSKRMRGYGLSAEIDRKRRDQYNNEIDREQEARLWIEEVIGEELVQGSDRSQPLTWDGLHKSLMDGIVLCKLINTLSPGSVKKINKPMTNYHKMENIANFLSAIYGYGVAKEDQFNTPDLFENVNMLAVVNTLHGLGRAAQKNGFTGSVLGPKEADYNPRNFNEEVMNKGQTVIGLQAGSNKGASQSGMSFGRTRNINEPYVSS</sequence>
<dbReference type="GO" id="GO:0051015">
    <property type="term" value="F:actin filament binding"/>
    <property type="evidence" value="ECO:0007669"/>
    <property type="project" value="TreeGrafter"/>
</dbReference>
<evidence type="ECO:0000256" key="1">
    <source>
        <dbReference type="ARBA" id="ARBA00009631"/>
    </source>
</evidence>
<dbReference type="SMART" id="SM00033">
    <property type="entry name" value="CH"/>
    <property type="match status" value="1"/>
</dbReference>
<dbReference type="GO" id="GO:0007015">
    <property type="term" value="P:actin filament organization"/>
    <property type="evidence" value="ECO:0007669"/>
    <property type="project" value="TreeGrafter"/>
</dbReference>
<evidence type="ECO:0000313" key="5">
    <source>
        <dbReference type="EMBL" id="OWF47093.1"/>
    </source>
</evidence>
<keyword evidence="6" id="KW-1185">Reference proteome</keyword>
<reference evidence="5 6" key="1">
    <citation type="journal article" date="2017" name="Nat. Ecol. Evol.">
        <title>Scallop genome provides insights into evolution of bilaterian karyotype and development.</title>
        <authorList>
            <person name="Wang S."/>
            <person name="Zhang J."/>
            <person name="Jiao W."/>
            <person name="Li J."/>
            <person name="Xun X."/>
            <person name="Sun Y."/>
            <person name="Guo X."/>
            <person name="Huan P."/>
            <person name="Dong B."/>
            <person name="Zhang L."/>
            <person name="Hu X."/>
            <person name="Sun X."/>
            <person name="Wang J."/>
            <person name="Zhao C."/>
            <person name="Wang Y."/>
            <person name="Wang D."/>
            <person name="Huang X."/>
            <person name="Wang R."/>
            <person name="Lv J."/>
            <person name="Li Y."/>
            <person name="Zhang Z."/>
            <person name="Liu B."/>
            <person name="Lu W."/>
            <person name="Hui Y."/>
            <person name="Liang J."/>
            <person name="Zhou Z."/>
            <person name="Hou R."/>
            <person name="Li X."/>
            <person name="Liu Y."/>
            <person name="Li H."/>
            <person name="Ning X."/>
            <person name="Lin Y."/>
            <person name="Zhao L."/>
            <person name="Xing Q."/>
            <person name="Dou J."/>
            <person name="Li Y."/>
            <person name="Mao J."/>
            <person name="Guo H."/>
            <person name="Dou H."/>
            <person name="Li T."/>
            <person name="Mu C."/>
            <person name="Jiang W."/>
            <person name="Fu Q."/>
            <person name="Fu X."/>
            <person name="Miao Y."/>
            <person name="Liu J."/>
            <person name="Yu Q."/>
            <person name="Li R."/>
            <person name="Liao H."/>
            <person name="Li X."/>
            <person name="Kong Y."/>
            <person name="Jiang Z."/>
            <person name="Chourrout D."/>
            <person name="Li R."/>
            <person name="Bao Z."/>
        </authorList>
    </citation>
    <scope>NUCLEOTIDE SEQUENCE [LARGE SCALE GENOMIC DNA]</scope>
    <source>
        <strain evidence="5 6">PY_sf001</strain>
    </source>
</reference>
<dbReference type="SUPFAM" id="SSF47576">
    <property type="entry name" value="Calponin-homology domain, CH-domain"/>
    <property type="match status" value="1"/>
</dbReference>
<dbReference type="AlphaFoldDB" id="A0A210QEE6"/>
<gene>
    <name evidence="5" type="ORF">KP79_PYT12580</name>
</gene>
<dbReference type="PRINTS" id="PR00888">
    <property type="entry name" value="SM22CALPONIN"/>
</dbReference>
<evidence type="ECO:0000259" key="4">
    <source>
        <dbReference type="PROSITE" id="PS50021"/>
    </source>
</evidence>
<organism evidence="5 6">
    <name type="scientific">Mizuhopecten yessoensis</name>
    <name type="common">Japanese scallop</name>
    <name type="synonym">Patinopecten yessoensis</name>
    <dbReference type="NCBI Taxonomy" id="6573"/>
    <lineage>
        <taxon>Eukaryota</taxon>
        <taxon>Metazoa</taxon>
        <taxon>Spiralia</taxon>
        <taxon>Lophotrochozoa</taxon>
        <taxon>Mollusca</taxon>
        <taxon>Bivalvia</taxon>
        <taxon>Autobranchia</taxon>
        <taxon>Pteriomorphia</taxon>
        <taxon>Pectinida</taxon>
        <taxon>Pectinoidea</taxon>
        <taxon>Pectinidae</taxon>
        <taxon>Mizuhopecten</taxon>
    </lineage>
</organism>
<dbReference type="InterPro" id="IPR003096">
    <property type="entry name" value="SM22_calponin"/>
</dbReference>
<evidence type="ECO:0000313" key="6">
    <source>
        <dbReference type="Proteomes" id="UP000242188"/>
    </source>
</evidence>
<proteinExistence type="inferred from homology"/>
<accession>A0A210QEE6</accession>
<dbReference type="InterPro" id="IPR000557">
    <property type="entry name" value="Calponin_repeat"/>
</dbReference>
<dbReference type="Pfam" id="PF00402">
    <property type="entry name" value="Calponin"/>
    <property type="match status" value="1"/>
</dbReference>
<dbReference type="InterPro" id="IPR036872">
    <property type="entry name" value="CH_dom_sf"/>
</dbReference>
<dbReference type="InterPro" id="IPR001715">
    <property type="entry name" value="CH_dom"/>
</dbReference>
<dbReference type="OrthoDB" id="21595at2759"/>
<feature type="domain" description="Calponin-homology (CH)" evidence="4">
    <location>
        <begin position="26"/>
        <end position="140"/>
    </location>
</feature>
<dbReference type="PROSITE" id="PS01052">
    <property type="entry name" value="CALPONIN_1"/>
    <property type="match status" value="1"/>
</dbReference>
<dbReference type="PANTHER" id="PTHR47385:SF14">
    <property type="entry name" value="TRANSGELIN"/>
    <property type="match status" value="1"/>
</dbReference>
<dbReference type="GO" id="GO:0015629">
    <property type="term" value="C:actin cytoskeleton"/>
    <property type="evidence" value="ECO:0007669"/>
    <property type="project" value="TreeGrafter"/>
</dbReference>
<dbReference type="Pfam" id="PF00307">
    <property type="entry name" value="CH"/>
    <property type="match status" value="1"/>
</dbReference>
<dbReference type="PROSITE" id="PS51122">
    <property type="entry name" value="CALPONIN_2"/>
    <property type="match status" value="1"/>
</dbReference>
<feature type="region of interest" description="Disordered" evidence="3">
    <location>
        <begin position="179"/>
        <end position="204"/>
    </location>
</feature>
<dbReference type="InterPro" id="IPR050606">
    <property type="entry name" value="Calponin-like"/>
</dbReference>
<dbReference type="PROSITE" id="PS50021">
    <property type="entry name" value="CH"/>
    <property type="match status" value="1"/>
</dbReference>
<dbReference type="Gene3D" id="1.10.418.10">
    <property type="entry name" value="Calponin-like domain"/>
    <property type="match status" value="1"/>
</dbReference>
<evidence type="ECO:0000256" key="3">
    <source>
        <dbReference type="SAM" id="MobiDB-lite"/>
    </source>
</evidence>
<evidence type="ECO:0000256" key="2">
    <source>
        <dbReference type="RuleBase" id="RU361224"/>
    </source>
</evidence>